<dbReference type="AlphaFoldDB" id="X1M922"/>
<proteinExistence type="predicted"/>
<protein>
    <submittedName>
        <fullName evidence="1">Uncharacterized protein</fullName>
    </submittedName>
</protein>
<feature type="non-terminal residue" evidence="1">
    <location>
        <position position="72"/>
    </location>
</feature>
<name>X1M922_9ZZZZ</name>
<gene>
    <name evidence="1" type="ORF">S06H3_20507</name>
</gene>
<comment type="caution">
    <text evidence="1">The sequence shown here is derived from an EMBL/GenBank/DDBJ whole genome shotgun (WGS) entry which is preliminary data.</text>
</comment>
<reference evidence="1" key="1">
    <citation type="journal article" date="2014" name="Front. Microbiol.">
        <title>High frequency of phylogenetically diverse reductive dehalogenase-homologous genes in deep subseafloor sedimentary metagenomes.</title>
        <authorList>
            <person name="Kawai M."/>
            <person name="Futagami T."/>
            <person name="Toyoda A."/>
            <person name="Takaki Y."/>
            <person name="Nishi S."/>
            <person name="Hori S."/>
            <person name="Arai W."/>
            <person name="Tsubouchi T."/>
            <person name="Morono Y."/>
            <person name="Uchiyama I."/>
            <person name="Ito T."/>
            <person name="Fujiyama A."/>
            <person name="Inagaki F."/>
            <person name="Takami H."/>
        </authorList>
    </citation>
    <scope>NUCLEOTIDE SEQUENCE</scope>
    <source>
        <strain evidence="1">Expedition CK06-06</strain>
    </source>
</reference>
<evidence type="ECO:0000313" key="1">
    <source>
        <dbReference type="EMBL" id="GAI14586.1"/>
    </source>
</evidence>
<accession>X1M922</accession>
<sequence length="72" mass="8101">METSSINKMAFQATFPIPDGELYPALQQTYFSTKWELPSQGVAYSECGSVSAKSWCPDETTYKHDLLNSCNR</sequence>
<dbReference type="EMBL" id="BARV01010625">
    <property type="protein sequence ID" value="GAI14586.1"/>
    <property type="molecule type" value="Genomic_DNA"/>
</dbReference>
<organism evidence="1">
    <name type="scientific">marine sediment metagenome</name>
    <dbReference type="NCBI Taxonomy" id="412755"/>
    <lineage>
        <taxon>unclassified sequences</taxon>
        <taxon>metagenomes</taxon>
        <taxon>ecological metagenomes</taxon>
    </lineage>
</organism>